<comment type="pathway">
    <text evidence="1">Protein modification; protein ubiquitination.</text>
</comment>
<evidence type="ECO:0000313" key="5">
    <source>
        <dbReference type="Proteomes" id="UP000694930"/>
    </source>
</evidence>
<dbReference type="RefSeq" id="XP_027772641.1">
    <property type="nucleotide sequence ID" value="XM_027916840.1"/>
</dbReference>
<dbReference type="SUPFAM" id="SSF54695">
    <property type="entry name" value="POZ domain"/>
    <property type="match status" value="1"/>
</dbReference>
<feature type="domain" description="BTB" evidence="4">
    <location>
        <begin position="64"/>
        <end position="126"/>
    </location>
</feature>
<dbReference type="InterPro" id="IPR044513">
    <property type="entry name" value="BT1/2/3/4/5"/>
</dbReference>
<evidence type="ECO:0000256" key="3">
    <source>
        <dbReference type="SAM" id="Phobius"/>
    </source>
</evidence>
<feature type="transmembrane region" description="Helical" evidence="3">
    <location>
        <begin position="209"/>
        <end position="232"/>
    </location>
</feature>
<protein>
    <submittedName>
        <fullName evidence="6">Uncharacterized protein LOC107019839</fullName>
    </submittedName>
</protein>
<name>A0ABM1VA73_SOLPN</name>
<dbReference type="Proteomes" id="UP000694930">
    <property type="component" value="Chromosome 5"/>
</dbReference>
<dbReference type="PANTHER" id="PTHR46287">
    <property type="entry name" value="BTB/POZ AND TAZ DOMAIN-CONTAINING PROTEIN 3-RELATED"/>
    <property type="match status" value="1"/>
</dbReference>
<feature type="region of interest" description="Disordered" evidence="2">
    <location>
        <begin position="1"/>
        <end position="22"/>
    </location>
</feature>
<dbReference type="InterPro" id="IPR011333">
    <property type="entry name" value="SKP1/BTB/POZ_sf"/>
</dbReference>
<dbReference type="Gene3D" id="3.30.710.10">
    <property type="entry name" value="Potassium Channel Kv1.1, Chain A"/>
    <property type="match status" value="1"/>
</dbReference>
<reference evidence="5" key="1">
    <citation type="journal article" date="2014" name="Nat. Genet.">
        <title>The genome of the stress-tolerant wild tomato species Solanum pennellii.</title>
        <authorList>
            <person name="Bolger A."/>
            <person name="Scossa F."/>
            <person name="Bolger M.E."/>
            <person name="Lanz C."/>
            <person name="Maumus F."/>
            <person name="Tohge T."/>
            <person name="Quesneville H."/>
            <person name="Alseekh S."/>
            <person name="Sorensen I."/>
            <person name="Lichtenstein G."/>
            <person name="Fich E.A."/>
            <person name="Conte M."/>
            <person name="Keller H."/>
            <person name="Schneeberger K."/>
            <person name="Schwacke R."/>
            <person name="Ofner I."/>
            <person name="Vrebalov J."/>
            <person name="Xu Y."/>
            <person name="Osorio S."/>
            <person name="Aflitos S.A."/>
            <person name="Schijlen E."/>
            <person name="Jimenez-Gomez J.M."/>
            <person name="Ryngajllo M."/>
            <person name="Kimura S."/>
            <person name="Kumar R."/>
            <person name="Koenig D."/>
            <person name="Headland L.R."/>
            <person name="Maloof J.N."/>
            <person name="Sinha N."/>
            <person name="van Ham R.C."/>
            <person name="Lankhorst R.K."/>
            <person name="Mao L."/>
            <person name="Vogel A."/>
            <person name="Arsova B."/>
            <person name="Panstruga R."/>
            <person name="Fei Z."/>
            <person name="Rose J.K."/>
            <person name="Zamir D."/>
            <person name="Carrari F."/>
            <person name="Giovannoni J.J."/>
            <person name="Weigel D."/>
            <person name="Usadel B."/>
            <person name="Fernie A.R."/>
        </authorList>
    </citation>
    <scope>NUCLEOTIDE SEQUENCE [LARGE SCALE GENOMIC DNA]</scope>
    <source>
        <strain evidence="5">cv. LA0716</strain>
    </source>
</reference>
<sequence>MSKKNEESPRVSASPNPPPLPVAFISSRQERTFAARKSALRKYCCTPTATKNTWDCLFDEGYRADVSINTDNGGVLYAHASILGVNSAVFKSMLSLKKSRPHGRCGHQRSITINGVPPEAVQVFIKPSSILAPLHECCERRGDPSSPISFEARRFSKDDAMATMARKVPLVQQSSPEQYLLKDASQWQLPAEKYPYLFSKGSLFGRFRYFLPCLCISVFALVVAVGSFWILVNLAI</sequence>
<gene>
    <name evidence="6" type="primary">LOC107019839</name>
</gene>
<accession>A0ABM1VA73</accession>
<organism evidence="5 6">
    <name type="scientific">Solanum pennellii</name>
    <name type="common">Tomato</name>
    <name type="synonym">Lycopersicon pennellii</name>
    <dbReference type="NCBI Taxonomy" id="28526"/>
    <lineage>
        <taxon>Eukaryota</taxon>
        <taxon>Viridiplantae</taxon>
        <taxon>Streptophyta</taxon>
        <taxon>Embryophyta</taxon>
        <taxon>Tracheophyta</taxon>
        <taxon>Spermatophyta</taxon>
        <taxon>Magnoliopsida</taxon>
        <taxon>eudicotyledons</taxon>
        <taxon>Gunneridae</taxon>
        <taxon>Pentapetalae</taxon>
        <taxon>asterids</taxon>
        <taxon>lamiids</taxon>
        <taxon>Solanales</taxon>
        <taxon>Solanaceae</taxon>
        <taxon>Solanoideae</taxon>
        <taxon>Solaneae</taxon>
        <taxon>Solanum</taxon>
        <taxon>Solanum subgen. Lycopersicon</taxon>
    </lineage>
</organism>
<evidence type="ECO:0000313" key="6">
    <source>
        <dbReference type="RefSeq" id="XP_027772641.1"/>
    </source>
</evidence>
<dbReference type="PANTHER" id="PTHR46287:SF11">
    <property type="entry name" value="BTB_POZ AND TAZ DOMAIN-CONTAINING PROTEIN 4"/>
    <property type="match status" value="1"/>
</dbReference>
<dbReference type="GeneID" id="107019839"/>
<proteinExistence type="predicted"/>
<evidence type="ECO:0000256" key="1">
    <source>
        <dbReference type="ARBA" id="ARBA00004906"/>
    </source>
</evidence>
<keyword evidence="3" id="KW-0472">Membrane</keyword>
<keyword evidence="5" id="KW-1185">Reference proteome</keyword>
<keyword evidence="3" id="KW-1133">Transmembrane helix</keyword>
<evidence type="ECO:0000259" key="4">
    <source>
        <dbReference type="PROSITE" id="PS50097"/>
    </source>
</evidence>
<reference evidence="6" key="2">
    <citation type="submission" date="2025-08" db="UniProtKB">
        <authorList>
            <consortium name="RefSeq"/>
        </authorList>
    </citation>
    <scope>IDENTIFICATION</scope>
</reference>
<dbReference type="InterPro" id="IPR000210">
    <property type="entry name" value="BTB/POZ_dom"/>
</dbReference>
<evidence type="ECO:0000256" key="2">
    <source>
        <dbReference type="SAM" id="MobiDB-lite"/>
    </source>
</evidence>
<keyword evidence="3" id="KW-0812">Transmembrane</keyword>
<dbReference type="Pfam" id="PF00651">
    <property type="entry name" value="BTB"/>
    <property type="match status" value="1"/>
</dbReference>
<dbReference type="PROSITE" id="PS50097">
    <property type="entry name" value="BTB"/>
    <property type="match status" value="1"/>
</dbReference>